<dbReference type="Pfam" id="PF01418">
    <property type="entry name" value="HTH_6"/>
    <property type="match status" value="1"/>
</dbReference>
<evidence type="ECO:0000256" key="1">
    <source>
        <dbReference type="ARBA" id="ARBA00023015"/>
    </source>
</evidence>
<dbReference type="Gene3D" id="1.10.10.10">
    <property type="entry name" value="Winged helix-like DNA-binding domain superfamily/Winged helix DNA-binding domain"/>
    <property type="match status" value="1"/>
</dbReference>
<proteinExistence type="predicted"/>
<dbReference type="InterPro" id="IPR001347">
    <property type="entry name" value="SIS_dom"/>
</dbReference>
<dbReference type="AlphaFoldDB" id="A0A268NTQ7"/>
<organism evidence="6 7">
    <name type="scientific">Shouchella clausii</name>
    <name type="common">Alkalihalobacillus clausii</name>
    <dbReference type="NCBI Taxonomy" id="79880"/>
    <lineage>
        <taxon>Bacteria</taxon>
        <taxon>Bacillati</taxon>
        <taxon>Bacillota</taxon>
        <taxon>Bacilli</taxon>
        <taxon>Bacillales</taxon>
        <taxon>Bacillaceae</taxon>
        <taxon>Shouchella</taxon>
    </lineage>
</organism>
<dbReference type="InterPro" id="IPR036388">
    <property type="entry name" value="WH-like_DNA-bd_sf"/>
</dbReference>
<evidence type="ECO:0000313" key="7">
    <source>
        <dbReference type="Proteomes" id="UP000216207"/>
    </source>
</evidence>
<dbReference type="PANTHER" id="PTHR30514:SF1">
    <property type="entry name" value="HTH-TYPE TRANSCRIPTIONAL REGULATOR HEXR-RELATED"/>
    <property type="match status" value="1"/>
</dbReference>
<evidence type="ECO:0000313" key="6">
    <source>
        <dbReference type="EMBL" id="PAE86903.1"/>
    </source>
</evidence>
<dbReference type="RefSeq" id="WP_095327391.1">
    <property type="nucleotide sequence ID" value="NZ_NPCC01000045.1"/>
</dbReference>
<dbReference type="InterPro" id="IPR000281">
    <property type="entry name" value="HTH_RpiR"/>
</dbReference>
<dbReference type="EMBL" id="NPCC01000045">
    <property type="protein sequence ID" value="PAE86903.1"/>
    <property type="molecule type" value="Genomic_DNA"/>
</dbReference>
<dbReference type="InterPro" id="IPR035472">
    <property type="entry name" value="RpiR-like_SIS"/>
</dbReference>
<dbReference type="GO" id="GO:0003700">
    <property type="term" value="F:DNA-binding transcription factor activity"/>
    <property type="evidence" value="ECO:0007669"/>
    <property type="project" value="InterPro"/>
</dbReference>
<dbReference type="InterPro" id="IPR047640">
    <property type="entry name" value="RpiR-like"/>
</dbReference>
<dbReference type="CDD" id="cd05013">
    <property type="entry name" value="SIS_RpiR"/>
    <property type="match status" value="1"/>
</dbReference>
<dbReference type="GO" id="GO:0003677">
    <property type="term" value="F:DNA binding"/>
    <property type="evidence" value="ECO:0007669"/>
    <property type="project" value="UniProtKB-KW"/>
</dbReference>
<keyword evidence="3" id="KW-0804">Transcription</keyword>
<accession>A0A268NTQ7</accession>
<keyword evidence="1" id="KW-0805">Transcription regulation</keyword>
<evidence type="ECO:0000256" key="2">
    <source>
        <dbReference type="ARBA" id="ARBA00023125"/>
    </source>
</evidence>
<name>A0A268NTQ7_SHOCL</name>
<feature type="domain" description="HTH rpiR-type" evidence="4">
    <location>
        <begin position="4"/>
        <end position="80"/>
    </location>
</feature>
<dbReference type="SUPFAM" id="SSF53697">
    <property type="entry name" value="SIS domain"/>
    <property type="match status" value="1"/>
</dbReference>
<dbReference type="GO" id="GO:1901135">
    <property type="term" value="P:carbohydrate derivative metabolic process"/>
    <property type="evidence" value="ECO:0007669"/>
    <property type="project" value="InterPro"/>
</dbReference>
<comment type="caution">
    <text evidence="6">The sequence shown here is derived from an EMBL/GenBank/DDBJ whole genome shotgun (WGS) entry which is preliminary data.</text>
</comment>
<dbReference type="GO" id="GO:0097367">
    <property type="term" value="F:carbohydrate derivative binding"/>
    <property type="evidence" value="ECO:0007669"/>
    <property type="project" value="InterPro"/>
</dbReference>
<evidence type="ECO:0000256" key="3">
    <source>
        <dbReference type="ARBA" id="ARBA00023163"/>
    </source>
</evidence>
<feature type="domain" description="SIS" evidence="5">
    <location>
        <begin position="115"/>
        <end position="255"/>
    </location>
</feature>
<reference evidence="6 7" key="1">
    <citation type="submission" date="2017-07" db="EMBL/GenBank/DDBJ databases">
        <title>Isolation and whole genome analysis of endospore-forming bacteria from heroin.</title>
        <authorList>
            <person name="Kalinowski J."/>
            <person name="Ahrens B."/>
            <person name="Al-Dilaimi A."/>
            <person name="Winkler A."/>
            <person name="Wibberg D."/>
            <person name="Schleenbecker U."/>
            <person name="Ruckert C."/>
            <person name="Wolfel R."/>
            <person name="Grass G."/>
        </authorList>
    </citation>
    <scope>NUCLEOTIDE SEQUENCE [LARGE SCALE GENOMIC DNA]</scope>
    <source>
        <strain evidence="6 7">7539</strain>
    </source>
</reference>
<gene>
    <name evidence="6" type="ORF">CHH72_21490</name>
</gene>
<dbReference type="SUPFAM" id="SSF46689">
    <property type="entry name" value="Homeodomain-like"/>
    <property type="match status" value="1"/>
</dbReference>
<dbReference type="PROSITE" id="PS51464">
    <property type="entry name" value="SIS"/>
    <property type="match status" value="1"/>
</dbReference>
<keyword evidence="2" id="KW-0238">DNA-binding</keyword>
<dbReference type="InterPro" id="IPR046348">
    <property type="entry name" value="SIS_dom_sf"/>
</dbReference>
<dbReference type="PANTHER" id="PTHR30514">
    <property type="entry name" value="GLUCOKINASE"/>
    <property type="match status" value="1"/>
</dbReference>
<sequence length="269" mass="30543">MNVTDVLTVIKSIYPSLTKSEQRVAQYITEHYDHFVFPSLTEFARECGVGEATVFRFFKKLGFSGYHEFKTNMAKQLRNPTPSTFSTEVQETYEEIIQMLNDTRNLADNEVFKKAATWIMESRSIYLFGIGFSGLAAQGAQIRLMRLGYKAYAFSDQHTQFISSHLISEGDLAIAFSITGDTKETIRWLENAKKNKAKSIAITNHSHSPITNIGEMIIHTAGKEIEQEGSTLITQMSQLFVTEQICQHLYELDKDNIELAKKKISESID</sequence>
<dbReference type="InterPro" id="IPR009057">
    <property type="entry name" value="Homeodomain-like_sf"/>
</dbReference>
<dbReference type="Gene3D" id="3.40.50.10490">
    <property type="entry name" value="Glucose-6-phosphate isomerase like protein, domain 1"/>
    <property type="match status" value="1"/>
</dbReference>
<evidence type="ECO:0000259" key="4">
    <source>
        <dbReference type="PROSITE" id="PS51071"/>
    </source>
</evidence>
<evidence type="ECO:0000259" key="5">
    <source>
        <dbReference type="PROSITE" id="PS51464"/>
    </source>
</evidence>
<dbReference type="PROSITE" id="PS51071">
    <property type="entry name" value="HTH_RPIR"/>
    <property type="match status" value="1"/>
</dbReference>
<evidence type="ECO:0008006" key="8">
    <source>
        <dbReference type="Google" id="ProtNLM"/>
    </source>
</evidence>
<dbReference type="Proteomes" id="UP000216207">
    <property type="component" value="Unassembled WGS sequence"/>
</dbReference>
<dbReference type="Pfam" id="PF01380">
    <property type="entry name" value="SIS"/>
    <property type="match status" value="1"/>
</dbReference>
<protein>
    <recommendedName>
        <fullName evidence="8">MurR/RpiR family transcriptional regulator</fullName>
    </recommendedName>
</protein>